<organism evidence="1 2">
    <name type="scientific">Candidatus Nitrotoga arctica</name>
    <dbReference type="NCBI Taxonomy" id="453162"/>
    <lineage>
        <taxon>Bacteria</taxon>
        <taxon>Pseudomonadati</taxon>
        <taxon>Pseudomonadota</taxon>
        <taxon>Betaproteobacteria</taxon>
        <taxon>Nitrosomonadales</taxon>
        <taxon>Gallionellaceae</taxon>
        <taxon>Candidatus Nitrotoga</taxon>
    </lineage>
</organism>
<protein>
    <submittedName>
        <fullName evidence="1">Uncharacterized protein</fullName>
    </submittedName>
</protein>
<keyword evidence="2" id="KW-1185">Reference proteome</keyword>
<dbReference type="EMBL" id="OU912926">
    <property type="protein sequence ID" value="CAG9934202.1"/>
    <property type="molecule type" value="Genomic_DNA"/>
</dbReference>
<evidence type="ECO:0000313" key="2">
    <source>
        <dbReference type="Proteomes" id="UP000839052"/>
    </source>
</evidence>
<dbReference type="Proteomes" id="UP000839052">
    <property type="component" value="Chromosome"/>
</dbReference>
<gene>
    <name evidence="1" type="ORF">NTG6680_2953</name>
</gene>
<name>A0ABM8Z2T1_9PROT</name>
<proteinExistence type="predicted"/>
<sequence>MAVHHGVYLAPQGTHDSSTIRPKGMQFRYGILRVFEGLRSGSFLASPDDRRRAAELEHHFRNVCQRLLFSLQRLDALMQQLTTLYVPGQAPNLETMRVHFEAETVADHLMSYLNMVVDDIAVMITQATGYLPSKPTRAVDSFGKLRRAELRLEAAFQPIKTLLDATDVAGSWWDLGFATGTGARQLVIHNQHLIDFQLSSVPGGPIEARAIILSPHALEPFPCTDYFGLLHRVLGGLFAWLDDVERVLILHLKAVDSSWQPMSFCPGFSLPVGYPLGITRYSKEYFPVPACDGSEELPWSIEVCGPKA</sequence>
<accession>A0ABM8Z2T1</accession>
<evidence type="ECO:0000313" key="1">
    <source>
        <dbReference type="EMBL" id="CAG9934202.1"/>
    </source>
</evidence>
<reference evidence="1 2" key="1">
    <citation type="submission" date="2021-10" db="EMBL/GenBank/DDBJ databases">
        <authorList>
            <person name="Koch H."/>
        </authorList>
    </citation>
    <scope>NUCLEOTIDE SEQUENCE [LARGE SCALE GENOMIC DNA]</scope>
    <source>
        <strain evidence="1">6680</strain>
    </source>
</reference>
<dbReference type="RefSeq" id="WP_239797865.1">
    <property type="nucleotide sequence ID" value="NZ_OU912926.1"/>
</dbReference>